<dbReference type="Proteomes" id="UP000006330">
    <property type="component" value="Unassembled WGS sequence"/>
</dbReference>
<dbReference type="NCBIfam" id="NF033088">
    <property type="entry name" value="bla_subclass_B1"/>
    <property type="match status" value="1"/>
</dbReference>
<evidence type="ECO:0000256" key="7">
    <source>
        <dbReference type="ARBA" id="ARBA00022723"/>
    </source>
</evidence>
<comment type="subunit">
    <text evidence="5">Monomer.</text>
</comment>
<dbReference type="GO" id="GO:0017001">
    <property type="term" value="P:antibiotic catabolic process"/>
    <property type="evidence" value="ECO:0007669"/>
    <property type="project" value="UniProtKB-ARBA"/>
</dbReference>
<comment type="similarity">
    <text evidence="4">Belongs to the metallo-beta-lactamase superfamily. Class-B beta-lactamase family.</text>
</comment>
<evidence type="ECO:0000256" key="11">
    <source>
        <dbReference type="ARBA" id="ARBA00022833"/>
    </source>
</evidence>
<evidence type="ECO:0000256" key="3">
    <source>
        <dbReference type="ARBA" id="ARBA00004418"/>
    </source>
</evidence>
<evidence type="ECO:0000256" key="8">
    <source>
        <dbReference type="ARBA" id="ARBA00022729"/>
    </source>
</evidence>
<evidence type="ECO:0000256" key="2">
    <source>
        <dbReference type="ARBA" id="ARBA00001947"/>
    </source>
</evidence>
<evidence type="ECO:0000256" key="10">
    <source>
        <dbReference type="ARBA" id="ARBA00022801"/>
    </source>
</evidence>
<evidence type="ECO:0000259" key="13">
    <source>
        <dbReference type="SMART" id="SM00849"/>
    </source>
</evidence>
<dbReference type="OrthoDB" id="9769598at2"/>
<dbReference type="SMART" id="SM00849">
    <property type="entry name" value="Lactamase_B"/>
    <property type="match status" value="1"/>
</dbReference>
<dbReference type="EMBL" id="AGZO01000008">
    <property type="protein sequence ID" value="EKN19312.1"/>
    <property type="molecule type" value="Genomic_DNA"/>
</dbReference>
<comment type="cofactor">
    <cofactor evidence="2">
        <name>Zn(2+)</name>
        <dbReference type="ChEBI" id="CHEBI:29105"/>
    </cofactor>
</comment>
<dbReference type="InterPro" id="IPR050855">
    <property type="entry name" value="NDM-1-like"/>
</dbReference>
<dbReference type="PATRIC" id="fig|999418.3.peg.611"/>
<proteinExistence type="inferred from homology"/>
<comment type="subcellular location">
    <subcellularLocation>
        <location evidence="3">Periplasm</location>
    </subcellularLocation>
</comment>
<keyword evidence="11" id="KW-0862">Zinc</keyword>
<keyword evidence="10" id="KW-0378">Hydrolase</keyword>
<evidence type="ECO:0000256" key="6">
    <source>
        <dbReference type="ARBA" id="ARBA00012865"/>
    </source>
</evidence>
<dbReference type="PANTHER" id="PTHR42951:SF4">
    <property type="entry name" value="ACYL-COENZYME A THIOESTERASE MBLAC2"/>
    <property type="match status" value="1"/>
</dbReference>
<gene>
    <name evidence="14" type="ORF">HMPREF1076_00604</name>
</gene>
<dbReference type="AlphaFoldDB" id="K5YYA4"/>
<evidence type="ECO:0000256" key="9">
    <source>
        <dbReference type="ARBA" id="ARBA00022764"/>
    </source>
</evidence>
<dbReference type="Gene3D" id="3.60.15.10">
    <property type="entry name" value="Ribonuclease Z/Hydroxyacylglutathione hydrolase-like"/>
    <property type="match status" value="1"/>
</dbReference>
<keyword evidence="12" id="KW-0046">Antibiotic resistance</keyword>
<dbReference type="RefSeq" id="WP_009860068.1">
    <property type="nucleotide sequence ID" value="NZ_JH976471.1"/>
</dbReference>
<accession>K5YYA4</accession>
<dbReference type="SUPFAM" id="SSF56281">
    <property type="entry name" value="Metallo-hydrolase/oxidoreductase"/>
    <property type="match status" value="1"/>
</dbReference>
<evidence type="ECO:0000256" key="12">
    <source>
        <dbReference type="ARBA" id="ARBA00023251"/>
    </source>
</evidence>
<evidence type="ECO:0000256" key="1">
    <source>
        <dbReference type="ARBA" id="ARBA00001526"/>
    </source>
</evidence>
<dbReference type="EC" id="3.5.2.6" evidence="6"/>
<keyword evidence="8" id="KW-0732">Signal</keyword>
<organism evidence="14 15">
    <name type="scientific">Parabacteroides goldsteinii CL02T12C30</name>
    <dbReference type="NCBI Taxonomy" id="999418"/>
    <lineage>
        <taxon>Bacteria</taxon>
        <taxon>Pseudomonadati</taxon>
        <taxon>Bacteroidota</taxon>
        <taxon>Bacteroidia</taxon>
        <taxon>Bacteroidales</taxon>
        <taxon>Tannerellaceae</taxon>
        <taxon>Parabacteroides</taxon>
    </lineage>
</organism>
<feature type="domain" description="Metallo-beta-lactamase" evidence="13">
    <location>
        <begin position="48"/>
        <end position="216"/>
    </location>
</feature>
<evidence type="ECO:0000256" key="5">
    <source>
        <dbReference type="ARBA" id="ARBA00011245"/>
    </source>
</evidence>
<evidence type="ECO:0000313" key="14">
    <source>
        <dbReference type="EMBL" id="EKN19312.1"/>
    </source>
</evidence>
<keyword evidence="7" id="KW-0479">Metal-binding</keyword>
<dbReference type="NCBIfam" id="NF041269">
    <property type="entry name" value="bla_B1_long"/>
    <property type="match status" value="1"/>
</dbReference>
<dbReference type="InterPro" id="IPR036866">
    <property type="entry name" value="RibonucZ/Hydroxyglut_hydro"/>
</dbReference>
<dbReference type="PANTHER" id="PTHR42951">
    <property type="entry name" value="METALLO-BETA-LACTAMASE DOMAIN-CONTAINING"/>
    <property type="match status" value="1"/>
</dbReference>
<name>K5YYA4_9BACT</name>
<protein>
    <recommendedName>
        <fullName evidence="6">beta-lactamase</fullName>
        <ecNumber evidence="6">3.5.2.6</ecNumber>
    </recommendedName>
</protein>
<keyword evidence="9" id="KW-0574">Periplasm</keyword>
<sequence length="350" mass="39825">MRKFITLIISRLILISCCPISYGQEVSISENLKIIKLTEHTYLHTSKDNNGIIFINKGEAIIVSTPETEIETKNLINWVKNQKLEIIGYVIDRWHPDAMGGINAVNSYGIKTFANELTRKICKEKNLPVPQTGFNPKLELTVGGEKVIAHYLGAAHTEDGIVVWIPKDKVLFGGNEVRSIGGWYGNIGDANLKEWSNTILKVKENYGTAKIVIPGHGKYGGIELLDYTINIYKPSKWGHILKTNQIQAQPVFNDYDDIFEVAQSDSIVGNKRYLKNAVVFVNHSKKYLKVTSPEIMHSVDDKMIFSDSGYLQIFNKETNELIEELYYKQLYVNLREDEVEWTIIIKEAIR</sequence>
<evidence type="ECO:0000256" key="4">
    <source>
        <dbReference type="ARBA" id="ARBA00005250"/>
    </source>
</evidence>
<reference evidence="14 15" key="1">
    <citation type="submission" date="2012-02" db="EMBL/GenBank/DDBJ databases">
        <title>The Genome Sequence of Parabacteroides goldsteinii CL02T12C30.</title>
        <authorList>
            <consortium name="The Broad Institute Genome Sequencing Platform"/>
            <person name="Earl A."/>
            <person name="Ward D."/>
            <person name="Feldgarden M."/>
            <person name="Gevers D."/>
            <person name="Zitomersky N.L."/>
            <person name="Coyne M.J."/>
            <person name="Comstock L.E."/>
            <person name="Young S.K."/>
            <person name="Zeng Q."/>
            <person name="Gargeya S."/>
            <person name="Fitzgerald M."/>
            <person name="Haas B."/>
            <person name="Abouelleil A."/>
            <person name="Alvarado L."/>
            <person name="Arachchi H.M."/>
            <person name="Berlin A."/>
            <person name="Chapman S.B."/>
            <person name="Gearin G."/>
            <person name="Goldberg J."/>
            <person name="Griggs A."/>
            <person name="Gujja S."/>
            <person name="Hansen M."/>
            <person name="Heiman D."/>
            <person name="Howarth C."/>
            <person name="Larimer J."/>
            <person name="Lui A."/>
            <person name="MacDonald P.J.P."/>
            <person name="McCowen C."/>
            <person name="Montmayeur A."/>
            <person name="Murphy C."/>
            <person name="Neiman D."/>
            <person name="Pearson M."/>
            <person name="Priest M."/>
            <person name="Roberts A."/>
            <person name="Saif S."/>
            <person name="Shea T."/>
            <person name="Sisk P."/>
            <person name="Stolte C."/>
            <person name="Sykes S."/>
            <person name="Wortman J."/>
            <person name="Nusbaum C."/>
            <person name="Birren B."/>
        </authorList>
    </citation>
    <scope>NUCLEOTIDE SEQUENCE [LARGE SCALE GENOMIC DNA]</scope>
    <source>
        <strain evidence="14 15">CL02T12C30</strain>
    </source>
</reference>
<comment type="caution">
    <text evidence="14">The sequence shown here is derived from an EMBL/GenBank/DDBJ whole genome shotgun (WGS) entry which is preliminary data.</text>
</comment>
<dbReference type="InterPro" id="IPR058199">
    <property type="entry name" value="BlaB//VIM/IMP-1"/>
</dbReference>
<comment type="catalytic activity">
    <reaction evidence="1">
        <text>a beta-lactam + H2O = a substituted beta-amino acid</text>
        <dbReference type="Rhea" id="RHEA:20401"/>
        <dbReference type="ChEBI" id="CHEBI:15377"/>
        <dbReference type="ChEBI" id="CHEBI:35627"/>
        <dbReference type="ChEBI" id="CHEBI:140347"/>
        <dbReference type="EC" id="3.5.2.6"/>
    </reaction>
</comment>
<dbReference type="HOGENOM" id="CLU_068048_0_0_10"/>
<evidence type="ECO:0000313" key="15">
    <source>
        <dbReference type="Proteomes" id="UP000006330"/>
    </source>
</evidence>
<dbReference type="InterPro" id="IPR001279">
    <property type="entry name" value="Metallo-B-lactamas"/>
</dbReference>